<accession>A0A8E2B9X2</accession>
<proteinExistence type="predicted"/>
<sequence length="149" mass="15166">GHQQDLRDALGALPEELPDLGTVASALATDDGKDLTRTLRALDSLSGRFTNRQQEISALVGQLKTTLDAVGVDGGKPLADVVDKAPDTLGKARGALQSLQAPLADAQAAMSSLKPGADALGQATPDVRGVLREGVPPLDKVPGVAGQAD</sequence>
<evidence type="ECO:0000256" key="1">
    <source>
        <dbReference type="SAM" id="MobiDB-lite"/>
    </source>
</evidence>
<gene>
    <name evidence="2" type="ORF">H5411_46730</name>
</gene>
<protein>
    <submittedName>
        <fullName evidence="2">MCE family protein</fullName>
    </submittedName>
</protein>
<organism evidence="2 3">
    <name type="scientific">Amycolatopsis echigonensis</name>
    <dbReference type="NCBI Taxonomy" id="2576905"/>
    <lineage>
        <taxon>Bacteria</taxon>
        <taxon>Bacillati</taxon>
        <taxon>Actinomycetota</taxon>
        <taxon>Actinomycetes</taxon>
        <taxon>Pseudonocardiales</taxon>
        <taxon>Pseudonocardiaceae</taxon>
        <taxon>Amycolatopsis</taxon>
    </lineage>
</organism>
<comment type="caution">
    <text evidence="2">The sequence shown here is derived from an EMBL/GenBank/DDBJ whole genome shotgun (WGS) entry which is preliminary data.</text>
</comment>
<name>A0A8E2B9X2_9PSEU</name>
<dbReference type="EMBL" id="JACJHR010000274">
    <property type="protein sequence ID" value="MBB2506581.1"/>
    <property type="molecule type" value="Genomic_DNA"/>
</dbReference>
<feature type="region of interest" description="Disordered" evidence="1">
    <location>
        <begin position="130"/>
        <end position="149"/>
    </location>
</feature>
<feature type="non-terminal residue" evidence="2">
    <location>
        <position position="1"/>
    </location>
</feature>
<evidence type="ECO:0000313" key="3">
    <source>
        <dbReference type="Proteomes" id="UP000550260"/>
    </source>
</evidence>
<dbReference type="RefSeq" id="WP_416333302.1">
    <property type="nucleotide sequence ID" value="NZ_JACJHR010000274.1"/>
</dbReference>
<feature type="non-terminal residue" evidence="2">
    <location>
        <position position="149"/>
    </location>
</feature>
<reference evidence="2 3" key="1">
    <citation type="submission" date="2020-08" db="EMBL/GenBank/DDBJ databases">
        <title>Amycolatopsis echigonensis JCM 21831.</title>
        <authorList>
            <person name="Tedsree N."/>
            <person name="Kuncharoen N."/>
            <person name="Likhitwitayawuid K."/>
            <person name="Tanasupawat S."/>
        </authorList>
    </citation>
    <scope>NUCLEOTIDE SEQUENCE [LARGE SCALE GENOMIC DNA]</scope>
    <source>
        <strain evidence="2 3">JCM 21831</strain>
    </source>
</reference>
<dbReference type="AlphaFoldDB" id="A0A8E2B9X2"/>
<dbReference type="Proteomes" id="UP000550260">
    <property type="component" value="Unassembled WGS sequence"/>
</dbReference>
<evidence type="ECO:0000313" key="2">
    <source>
        <dbReference type="EMBL" id="MBB2506581.1"/>
    </source>
</evidence>